<dbReference type="SUPFAM" id="SSF103481">
    <property type="entry name" value="Multidrug resistance efflux transporter EmrE"/>
    <property type="match status" value="1"/>
</dbReference>
<keyword evidence="1" id="KW-1133">Transmembrane helix</keyword>
<dbReference type="Proteomes" id="UP000820669">
    <property type="component" value="Unassembled WGS sequence"/>
</dbReference>
<feature type="transmembrane region" description="Helical" evidence="1">
    <location>
        <begin position="73"/>
        <end position="92"/>
    </location>
</feature>
<feature type="transmembrane region" description="Helical" evidence="1">
    <location>
        <begin position="195"/>
        <end position="215"/>
    </location>
</feature>
<organism evidence="2 3">
    <name type="scientific">Pseudonocardia acidicola</name>
    <dbReference type="NCBI Taxonomy" id="2724939"/>
    <lineage>
        <taxon>Bacteria</taxon>
        <taxon>Bacillati</taxon>
        <taxon>Actinomycetota</taxon>
        <taxon>Actinomycetes</taxon>
        <taxon>Pseudonocardiales</taxon>
        <taxon>Pseudonocardiaceae</taxon>
        <taxon>Pseudonocardia</taxon>
    </lineage>
</organism>
<reference evidence="2 3" key="1">
    <citation type="submission" date="2020-04" db="EMBL/GenBank/DDBJ databases">
        <authorList>
            <person name="Klaysubun C."/>
            <person name="Duangmal K."/>
            <person name="Lipun K."/>
        </authorList>
    </citation>
    <scope>NUCLEOTIDE SEQUENCE [LARGE SCALE GENOMIC DNA]</scope>
    <source>
        <strain evidence="2 3">K10HN5</strain>
    </source>
</reference>
<feature type="transmembrane region" description="Helical" evidence="1">
    <location>
        <begin position="222"/>
        <end position="247"/>
    </location>
</feature>
<evidence type="ECO:0000313" key="3">
    <source>
        <dbReference type="Proteomes" id="UP000820669"/>
    </source>
</evidence>
<feature type="transmembrane region" description="Helical" evidence="1">
    <location>
        <begin position="259"/>
        <end position="277"/>
    </location>
</feature>
<accession>A0ABX1SJQ1</accession>
<evidence type="ECO:0000313" key="2">
    <source>
        <dbReference type="EMBL" id="NMI00490.1"/>
    </source>
</evidence>
<sequence>MAVPAAVIGAASFGLASALQQRATKEVPTTGALDPRLLLDLVRRPTWVLATGTVVLGLALQVVALAFAPLTLVQPLLVTGILFGTIFSAWLGRRRLDRQILLGAVACVIGLATFLSLARPSDSSTTLPGLPRLLPLAVVLAAIIAGCLGVAVASRYARGARVAALALATGVCYGVTAGLMKVVTGQIRAGAPAEIFLHPAFYVVCVLGPVGFLLSQNTFQHGVLIAPALAVITIVDPLVGIAIGVSWLDERLDSSLPVLVGQTISAVVLIGGVTLLAHRGTRVRHEIERRAQRCVEPR</sequence>
<dbReference type="NCBIfam" id="NF038012">
    <property type="entry name" value="DMT_1"/>
    <property type="match status" value="1"/>
</dbReference>
<keyword evidence="3" id="KW-1185">Reference proteome</keyword>
<gene>
    <name evidence="2" type="ORF">HF526_24720</name>
</gene>
<dbReference type="PANTHER" id="PTHR40761:SF1">
    <property type="entry name" value="CONSERVED INTEGRAL MEMBRANE ALANINE VALINE AND LEUCINE RICH PROTEIN-RELATED"/>
    <property type="match status" value="1"/>
</dbReference>
<dbReference type="EMBL" id="JAAXLA010000057">
    <property type="protein sequence ID" value="NMI00490.1"/>
    <property type="molecule type" value="Genomic_DNA"/>
</dbReference>
<comment type="caution">
    <text evidence="2">The sequence shown here is derived from an EMBL/GenBank/DDBJ whole genome shotgun (WGS) entry which is preliminary data.</text>
</comment>
<dbReference type="PANTHER" id="PTHR40761">
    <property type="entry name" value="CONSERVED INTEGRAL MEMBRANE ALANINE VALINE AND LEUCINE RICH PROTEIN-RELATED"/>
    <property type="match status" value="1"/>
</dbReference>
<evidence type="ECO:0000256" key="1">
    <source>
        <dbReference type="SAM" id="Phobius"/>
    </source>
</evidence>
<protein>
    <submittedName>
        <fullName evidence="2">DMT family transporter</fullName>
    </submittedName>
</protein>
<keyword evidence="1" id="KW-0472">Membrane</keyword>
<feature type="transmembrane region" description="Helical" evidence="1">
    <location>
        <begin position="99"/>
        <end position="118"/>
    </location>
</feature>
<proteinExistence type="predicted"/>
<feature type="transmembrane region" description="Helical" evidence="1">
    <location>
        <begin position="133"/>
        <end position="153"/>
    </location>
</feature>
<feature type="transmembrane region" description="Helical" evidence="1">
    <location>
        <begin position="162"/>
        <end position="183"/>
    </location>
</feature>
<keyword evidence="1" id="KW-0812">Transmembrane</keyword>
<dbReference type="InterPro" id="IPR037185">
    <property type="entry name" value="EmrE-like"/>
</dbReference>
<name>A0ABX1SJQ1_9PSEU</name>
<feature type="transmembrane region" description="Helical" evidence="1">
    <location>
        <begin position="46"/>
        <end position="67"/>
    </location>
</feature>